<reference evidence="1 2" key="1">
    <citation type="submission" date="2016-07" db="EMBL/GenBank/DDBJ databases">
        <title>Caryophanon tenue genome sequencing.</title>
        <authorList>
            <person name="Verma A."/>
            <person name="Pal Y."/>
            <person name="Krishnamurthi S."/>
        </authorList>
    </citation>
    <scope>NUCLEOTIDE SEQUENCE [LARGE SCALE GENOMIC DNA]</scope>
    <source>
        <strain evidence="1 2">DSM 14152</strain>
    </source>
</reference>
<gene>
    <name evidence="1" type="ORF">A6M13_06910</name>
</gene>
<accession>A0A1C0Y5Z3</accession>
<dbReference type="AlphaFoldDB" id="A0A1C0Y5Z3"/>
<keyword evidence="2" id="KW-1185">Reference proteome</keyword>
<dbReference type="OrthoDB" id="2990616at2"/>
<dbReference type="STRING" id="33978.A6M13_06910"/>
<dbReference type="Proteomes" id="UP000093199">
    <property type="component" value="Unassembled WGS sequence"/>
</dbReference>
<evidence type="ECO:0000313" key="2">
    <source>
        <dbReference type="Proteomes" id="UP000093199"/>
    </source>
</evidence>
<protein>
    <submittedName>
        <fullName evidence="1">Uncharacterized protein</fullName>
    </submittedName>
</protein>
<comment type="caution">
    <text evidence="1">The sequence shown here is derived from an EMBL/GenBank/DDBJ whole genome shotgun (WGS) entry which is preliminary data.</text>
</comment>
<proteinExistence type="predicted"/>
<sequence>MRCGTKCFSVTYEVDGREQTTFIHTRTPAEARKQLRLDTNGEGKIITLRQQKPPVKIAE</sequence>
<dbReference type="EMBL" id="MASJ01000040">
    <property type="protein sequence ID" value="OCS82599.1"/>
    <property type="molecule type" value="Genomic_DNA"/>
</dbReference>
<dbReference type="RefSeq" id="WP_066548298.1">
    <property type="nucleotide sequence ID" value="NZ_MASJ01000040.1"/>
</dbReference>
<organism evidence="1 2">
    <name type="scientific">Caryophanon tenue</name>
    <dbReference type="NCBI Taxonomy" id="33978"/>
    <lineage>
        <taxon>Bacteria</taxon>
        <taxon>Bacillati</taxon>
        <taxon>Bacillota</taxon>
        <taxon>Bacilli</taxon>
        <taxon>Bacillales</taxon>
        <taxon>Caryophanaceae</taxon>
        <taxon>Caryophanon</taxon>
    </lineage>
</organism>
<evidence type="ECO:0000313" key="1">
    <source>
        <dbReference type="EMBL" id="OCS82599.1"/>
    </source>
</evidence>
<name>A0A1C0Y5Z3_9BACL</name>